<dbReference type="CDD" id="cd14978">
    <property type="entry name" value="7tmA_FMRFamide_R-like"/>
    <property type="match status" value="1"/>
</dbReference>
<evidence type="ECO:0000313" key="7">
    <source>
        <dbReference type="EMBL" id="ANO39031.1"/>
    </source>
</evidence>
<dbReference type="Pfam" id="PF10324">
    <property type="entry name" value="7TM_GPCR_Srw"/>
    <property type="match status" value="1"/>
</dbReference>
<feature type="domain" description="G-protein coupled receptors family 1 profile" evidence="6">
    <location>
        <begin position="66"/>
        <end position="341"/>
    </location>
</feature>
<sequence length="427" mass="49123">MNCENQTHWYERVLYNNPGQHGNVTRIPGETLDRYCQIYFPRNDNTFTLLVYSKILIPVILIVCFTNTCICLILTRRHMISATNMILTAIAIADFLTGLFPLPFYVIKNFSFFSSIRSRTFGYFYYFSVVVIPTICHTISIWLTVALAVQRFIYVSLPTEAKNICTVKTSIYTILTICVLSLVFHLQLSIVSFDSYYFYPCKHQTPEFVILKCNWTVELLIIYYWSRTVLMNVIPCLLLTVFILSLIVAVRSAEKHRRVLLQTSQKKESRRSKEFYSTSKMLLVVLCLFLIVEIPNGIAITLYMIQKSFSSNNSNDSFWGKMNSICNILIIFSYPLNFVIYCIMSRNFRETLKFIIGISNSANIVTNVSAVRSGVRLNAGKKTSKTLKPEITALKFNNESERNMLINSVPKMEYSAAPNVSKINFDC</sequence>
<keyword evidence="4 5" id="KW-0472">Membrane</keyword>
<keyword evidence="3 5" id="KW-1133">Transmembrane helix</keyword>
<feature type="transmembrane region" description="Helical" evidence="5">
    <location>
        <begin position="281"/>
        <end position="305"/>
    </location>
</feature>
<evidence type="ECO:0000256" key="4">
    <source>
        <dbReference type="ARBA" id="ARBA00023136"/>
    </source>
</evidence>
<feature type="transmembrane region" description="Helical" evidence="5">
    <location>
        <begin position="229"/>
        <end position="250"/>
    </location>
</feature>
<feature type="transmembrane region" description="Helical" evidence="5">
    <location>
        <begin position="123"/>
        <end position="149"/>
    </location>
</feature>
<gene>
    <name evidence="7" type="primary">gcr057</name>
</gene>
<evidence type="ECO:0000256" key="2">
    <source>
        <dbReference type="ARBA" id="ARBA00022692"/>
    </source>
</evidence>
<reference evidence="7" key="1">
    <citation type="journal article" date="2016" name="PLoS Biol.">
        <title>GPCRs Direct Germline Development and Somatic Gonad Function in Planarians.</title>
        <authorList>
            <person name="Saberi A."/>
            <person name="Jamal A."/>
            <person name="Beets I."/>
            <person name="Schoofs L."/>
            <person name="Newmark P.A."/>
        </authorList>
    </citation>
    <scope>NUCLEOTIDE SEQUENCE</scope>
</reference>
<dbReference type="SUPFAM" id="SSF81321">
    <property type="entry name" value="Family A G protein-coupled receptor-like"/>
    <property type="match status" value="1"/>
</dbReference>
<dbReference type="PANTHER" id="PTHR47023">
    <property type="entry name" value="SEX PEPTIDE RECEPTOR"/>
    <property type="match status" value="1"/>
</dbReference>
<proteinExistence type="evidence at transcript level"/>
<dbReference type="InterPro" id="IPR053071">
    <property type="entry name" value="GPCR1-related_rcpt"/>
</dbReference>
<dbReference type="EMBL" id="KX018870">
    <property type="protein sequence ID" value="ANO39031.1"/>
    <property type="molecule type" value="mRNA"/>
</dbReference>
<protein>
    <submittedName>
        <fullName evidence="7">GCR057</fullName>
    </submittedName>
</protein>
<comment type="subcellular location">
    <subcellularLocation>
        <location evidence="1">Membrane</location>
    </subcellularLocation>
</comment>
<dbReference type="InterPro" id="IPR017452">
    <property type="entry name" value="GPCR_Rhodpsn_7TM"/>
</dbReference>
<dbReference type="InterPro" id="IPR000276">
    <property type="entry name" value="GPCR_Rhodpsn"/>
</dbReference>
<dbReference type="PANTHER" id="PTHR47023:SF1">
    <property type="entry name" value="SEX PEPTIDE RECEPTOR"/>
    <property type="match status" value="1"/>
</dbReference>
<dbReference type="OrthoDB" id="5962323at2759"/>
<accession>A0A193KUJ4</accession>
<feature type="transmembrane region" description="Helical" evidence="5">
    <location>
        <begin position="170"/>
        <end position="190"/>
    </location>
</feature>
<dbReference type="PRINTS" id="PR00237">
    <property type="entry name" value="GPCRRHODOPSN"/>
</dbReference>
<feature type="transmembrane region" description="Helical" evidence="5">
    <location>
        <begin position="325"/>
        <end position="344"/>
    </location>
</feature>
<evidence type="ECO:0000256" key="1">
    <source>
        <dbReference type="ARBA" id="ARBA00004370"/>
    </source>
</evidence>
<feature type="transmembrane region" description="Helical" evidence="5">
    <location>
        <begin position="86"/>
        <end position="107"/>
    </location>
</feature>
<dbReference type="AlphaFoldDB" id="A0A193KUJ4"/>
<dbReference type="InterPro" id="IPR019427">
    <property type="entry name" value="7TM_GPCR_serpentine_rcpt_Srw"/>
</dbReference>
<dbReference type="GO" id="GO:0008528">
    <property type="term" value="F:G protein-coupled peptide receptor activity"/>
    <property type="evidence" value="ECO:0007669"/>
    <property type="project" value="InterPro"/>
</dbReference>
<evidence type="ECO:0000256" key="3">
    <source>
        <dbReference type="ARBA" id="ARBA00022989"/>
    </source>
</evidence>
<dbReference type="GO" id="GO:0016020">
    <property type="term" value="C:membrane"/>
    <property type="evidence" value="ECO:0007669"/>
    <property type="project" value="UniProtKB-SubCell"/>
</dbReference>
<evidence type="ECO:0000256" key="5">
    <source>
        <dbReference type="SAM" id="Phobius"/>
    </source>
</evidence>
<organism evidence="7">
    <name type="scientific">Schmidtea mediterranea</name>
    <name type="common">Freshwater planarian flatworm</name>
    <dbReference type="NCBI Taxonomy" id="79327"/>
    <lineage>
        <taxon>Eukaryota</taxon>
        <taxon>Metazoa</taxon>
        <taxon>Spiralia</taxon>
        <taxon>Lophotrochozoa</taxon>
        <taxon>Platyhelminthes</taxon>
        <taxon>Rhabditophora</taxon>
        <taxon>Seriata</taxon>
        <taxon>Tricladida</taxon>
        <taxon>Continenticola</taxon>
        <taxon>Geoplanoidea</taxon>
        <taxon>Dugesiidae</taxon>
        <taxon>Schmidtea</taxon>
    </lineage>
</organism>
<evidence type="ECO:0000259" key="6">
    <source>
        <dbReference type="PROSITE" id="PS50262"/>
    </source>
</evidence>
<keyword evidence="2 5" id="KW-0812">Transmembrane</keyword>
<feature type="transmembrane region" description="Helical" evidence="5">
    <location>
        <begin position="55"/>
        <end position="74"/>
    </location>
</feature>
<name>A0A193KUJ4_SCHMD</name>
<dbReference type="PROSITE" id="PS50262">
    <property type="entry name" value="G_PROTEIN_RECEP_F1_2"/>
    <property type="match status" value="1"/>
</dbReference>
<dbReference type="Gene3D" id="1.20.1070.10">
    <property type="entry name" value="Rhodopsin 7-helix transmembrane proteins"/>
    <property type="match status" value="1"/>
</dbReference>